<keyword evidence="2" id="KW-0067">ATP-binding</keyword>
<dbReference type="InterPro" id="IPR041664">
    <property type="entry name" value="AAA_16"/>
</dbReference>
<dbReference type="SMART" id="SM00421">
    <property type="entry name" value="HTH_LUXR"/>
    <property type="match status" value="1"/>
</dbReference>
<dbReference type="PROSITE" id="PS00622">
    <property type="entry name" value="HTH_LUXR_1"/>
    <property type="match status" value="1"/>
</dbReference>
<dbReference type="PRINTS" id="PR00038">
    <property type="entry name" value="HTHLUXR"/>
</dbReference>
<dbReference type="InterPro" id="IPR027417">
    <property type="entry name" value="P-loop_NTPase"/>
</dbReference>
<dbReference type="AlphaFoldDB" id="A0A1C6VXZ6"/>
<gene>
    <name evidence="5" type="ORF">GA0070606_5578</name>
</gene>
<evidence type="ECO:0000313" key="6">
    <source>
        <dbReference type="Proteomes" id="UP000199001"/>
    </source>
</evidence>
<dbReference type="STRING" id="47855.GA0070606_5578"/>
<sequence length="966" mass="102360">MCATFVLYGDPGIGKTELLREFGEFAADVGIRVFRGRGTGDGRPFGTARDLVEDCFRTVGSAASAGLRPADVRVLRRLSRTAALLLPGPDPTAEEPAVEPRRVHEAVCSLLEAVSAEPAAVVLLDDLHRADENSVELFEQLLRRPRRGRLVVGAAVRPRQAPARLLRAVADAERRDDATIVDLAPLRPGDAGQLVDSWGVPPRCREAVLAAGDGNPLYLTALALAHRDASSSALPPPVPTCRDALLHLELPRPAHAALSADFDGLSARQSMVASAAALAGESFDPGLVAAVCRLTPGEVYAVLDALVDRDLIRPVPGGFRYRHPLLRIVAYGAASPVWRLDAHRAVEAALRDRGAAPSVRAGHVERYAVAGERAAVDTLVAAAVAAAETAPATSAHWLTVALRLLPGDEDSSAIEQRLRILRARSLAVAGRLQLSREQLHDVRRCLSAGSVEQRIEVAALSALVDRLLGRHVEARARLLREIEALPDRRTGPAVRLRLELAATWLCDRVPAEAPAWADETRELAAASGDPALLAAALAVNVATRVAAGTFTDQTSALADDAAAHVDALPDGDLRSNLEIVWFMSWAEIGLERFGAAQRHLARGLQLARVGGQHHLTTHLLHGQATVHALLGRLDAAAACAREALSAAAGTDSEVLRTLALTQTAWTAIWQGRLPEAVADATEAVRCARPETGWYGRSAQATLACARLHAGEPADCADLLGAGPAHDTGGLVVARSFWYYLLAVANAERGETATARGWAERAEHAAPPSLALPRAFAHLAHASALAGDPAAAAVAAQRAAALFEPAGTRLYAGRAHLSAAVAFGSAGRLGPARAAFARARAHFEQCGAERYLAEAVREERRMNSRRPRQRARVAAEDGVGRPERPALTDRELEVARMVTTGLTNDQIARRLFLSPRTIEAHLHRIFAKLGVNSRTAVAAILAAGIPPAPLQGIGIGQGKRNAMGQLA</sequence>
<dbReference type="PROSITE" id="PS50043">
    <property type="entry name" value="HTH_LUXR_2"/>
    <property type="match status" value="1"/>
</dbReference>
<dbReference type="PANTHER" id="PTHR16305">
    <property type="entry name" value="TESTICULAR SOLUBLE ADENYLYL CYCLASE"/>
    <property type="match status" value="1"/>
</dbReference>
<accession>A0A1C6VXZ6</accession>
<dbReference type="InterPro" id="IPR016032">
    <property type="entry name" value="Sig_transdc_resp-reg_C-effctor"/>
</dbReference>
<dbReference type="SUPFAM" id="SSF48452">
    <property type="entry name" value="TPR-like"/>
    <property type="match status" value="1"/>
</dbReference>
<dbReference type="GO" id="GO:0005737">
    <property type="term" value="C:cytoplasm"/>
    <property type="evidence" value="ECO:0007669"/>
    <property type="project" value="TreeGrafter"/>
</dbReference>
<dbReference type="GO" id="GO:0003677">
    <property type="term" value="F:DNA binding"/>
    <property type="evidence" value="ECO:0007669"/>
    <property type="project" value="InterPro"/>
</dbReference>
<evidence type="ECO:0000313" key="5">
    <source>
        <dbReference type="EMBL" id="SCL70994.1"/>
    </source>
</evidence>
<dbReference type="Pfam" id="PF00196">
    <property type="entry name" value="GerE"/>
    <property type="match status" value="1"/>
</dbReference>
<dbReference type="InterPro" id="IPR036388">
    <property type="entry name" value="WH-like_DNA-bd_sf"/>
</dbReference>
<feature type="domain" description="HTH luxR-type" evidence="4">
    <location>
        <begin position="879"/>
        <end position="944"/>
    </location>
</feature>
<feature type="compositionally biased region" description="Basic and acidic residues" evidence="3">
    <location>
        <begin position="872"/>
        <end position="882"/>
    </location>
</feature>
<feature type="region of interest" description="Disordered" evidence="3">
    <location>
        <begin position="862"/>
        <end position="882"/>
    </location>
</feature>
<dbReference type="EMBL" id="FMHZ01000002">
    <property type="protein sequence ID" value="SCL70994.1"/>
    <property type="molecule type" value="Genomic_DNA"/>
</dbReference>
<dbReference type="GO" id="GO:0005524">
    <property type="term" value="F:ATP binding"/>
    <property type="evidence" value="ECO:0007669"/>
    <property type="project" value="UniProtKB-KW"/>
</dbReference>
<evidence type="ECO:0000256" key="2">
    <source>
        <dbReference type="ARBA" id="ARBA00022840"/>
    </source>
</evidence>
<name>A0A1C6VXZ6_9ACTN</name>
<dbReference type="Gene3D" id="1.25.40.10">
    <property type="entry name" value="Tetratricopeptide repeat domain"/>
    <property type="match status" value="1"/>
</dbReference>
<dbReference type="PANTHER" id="PTHR16305:SF35">
    <property type="entry name" value="TRANSCRIPTIONAL ACTIVATOR DOMAIN"/>
    <property type="match status" value="1"/>
</dbReference>
<dbReference type="InterPro" id="IPR000792">
    <property type="entry name" value="Tscrpt_reg_LuxR_C"/>
</dbReference>
<dbReference type="Pfam" id="PF13191">
    <property type="entry name" value="AAA_16"/>
    <property type="match status" value="1"/>
</dbReference>
<reference evidence="6" key="1">
    <citation type="submission" date="2016-06" db="EMBL/GenBank/DDBJ databases">
        <authorList>
            <person name="Varghese N."/>
            <person name="Submissions Spin"/>
        </authorList>
    </citation>
    <scope>NUCLEOTIDE SEQUENCE [LARGE SCALE GENOMIC DNA]</scope>
    <source>
        <strain evidence="6">DSM 43903</strain>
    </source>
</reference>
<dbReference type="Proteomes" id="UP000199001">
    <property type="component" value="Unassembled WGS sequence"/>
</dbReference>
<dbReference type="InterPro" id="IPR011990">
    <property type="entry name" value="TPR-like_helical_dom_sf"/>
</dbReference>
<protein>
    <submittedName>
        <fullName evidence="5">AAA ATPase domain-containing protein</fullName>
    </submittedName>
</protein>
<dbReference type="GO" id="GO:0006355">
    <property type="term" value="P:regulation of DNA-templated transcription"/>
    <property type="evidence" value="ECO:0007669"/>
    <property type="project" value="InterPro"/>
</dbReference>
<evidence type="ECO:0000256" key="1">
    <source>
        <dbReference type="ARBA" id="ARBA00022741"/>
    </source>
</evidence>
<proteinExistence type="predicted"/>
<dbReference type="Gene3D" id="1.10.10.10">
    <property type="entry name" value="Winged helix-like DNA-binding domain superfamily/Winged helix DNA-binding domain"/>
    <property type="match status" value="1"/>
</dbReference>
<dbReference type="CDD" id="cd06170">
    <property type="entry name" value="LuxR_C_like"/>
    <property type="match status" value="1"/>
</dbReference>
<dbReference type="SUPFAM" id="SSF52540">
    <property type="entry name" value="P-loop containing nucleoside triphosphate hydrolases"/>
    <property type="match status" value="1"/>
</dbReference>
<dbReference type="SUPFAM" id="SSF46894">
    <property type="entry name" value="C-terminal effector domain of the bipartite response regulators"/>
    <property type="match status" value="1"/>
</dbReference>
<evidence type="ECO:0000256" key="3">
    <source>
        <dbReference type="SAM" id="MobiDB-lite"/>
    </source>
</evidence>
<keyword evidence="1" id="KW-0547">Nucleotide-binding</keyword>
<organism evidence="5 6">
    <name type="scientific">Micromonospora citrea</name>
    <dbReference type="NCBI Taxonomy" id="47855"/>
    <lineage>
        <taxon>Bacteria</taxon>
        <taxon>Bacillati</taxon>
        <taxon>Actinomycetota</taxon>
        <taxon>Actinomycetes</taxon>
        <taxon>Micromonosporales</taxon>
        <taxon>Micromonosporaceae</taxon>
        <taxon>Micromonospora</taxon>
    </lineage>
</organism>
<dbReference type="GO" id="GO:0004016">
    <property type="term" value="F:adenylate cyclase activity"/>
    <property type="evidence" value="ECO:0007669"/>
    <property type="project" value="TreeGrafter"/>
</dbReference>
<evidence type="ECO:0000259" key="4">
    <source>
        <dbReference type="PROSITE" id="PS50043"/>
    </source>
</evidence>
<keyword evidence="6" id="KW-1185">Reference proteome</keyword>